<dbReference type="PROSITE" id="PS00608">
    <property type="entry name" value="GLYCOSYL_HYDROL_F2_2"/>
    <property type="match status" value="1"/>
</dbReference>
<dbReference type="SUPFAM" id="SSF49785">
    <property type="entry name" value="Galactose-binding domain-like"/>
    <property type="match status" value="1"/>
</dbReference>
<dbReference type="SMART" id="SM01038">
    <property type="entry name" value="Bgal_small_N"/>
    <property type="match status" value="1"/>
</dbReference>
<dbReference type="InterPro" id="IPR036156">
    <property type="entry name" value="Beta-gal/glucu_dom_sf"/>
</dbReference>
<organism evidence="11 12">
    <name type="scientific">Crateriforma conspicua</name>
    <dbReference type="NCBI Taxonomy" id="2527996"/>
    <lineage>
        <taxon>Bacteria</taxon>
        <taxon>Pseudomonadati</taxon>
        <taxon>Planctomycetota</taxon>
        <taxon>Planctomycetia</taxon>
        <taxon>Planctomycetales</taxon>
        <taxon>Planctomycetaceae</taxon>
        <taxon>Crateriforma</taxon>
    </lineage>
</organism>
<feature type="signal peptide" evidence="9">
    <location>
        <begin position="1"/>
        <end position="19"/>
    </location>
</feature>
<evidence type="ECO:0000256" key="1">
    <source>
        <dbReference type="ARBA" id="ARBA00001412"/>
    </source>
</evidence>
<dbReference type="GO" id="GO:0004565">
    <property type="term" value="F:beta-galactosidase activity"/>
    <property type="evidence" value="ECO:0007669"/>
    <property type="project" value="UniProtKB-EC"/>
</dbReference>
<dbReference type="AlphaFoldDB" id="A0A5C6FMR8"/>
<keyword evidence="5 7" id="KW-0326">Glycosidase</keyword>
<dbReference type="InterPro" id="IPR014718">
    <property type="entry name" value="GH-type_carb-bd"/>
</dbReference>
<dbReference type="EC" id="3.2.1.23" evidence="3 7"/>
<dbReference type="Pfam" id="PF00703">
    <property type="entry name" value="Glyco_hydro_2"/>
    <property type="match status" value="1"/>
</dbReference>
<evidence type="ECO:0000256" key="2">
    <source>
        <dbReference type="ARBA" id="ARBA00007401"/>
    </source>
</evidence>
<dbReference type="EMBL" id="SJPZ01000002">
    <property type="protein sequence ID" value="TWU62452.1"/>
    <property type="molecule type" value="Genomic_DNA"/>
</dbReference>
<dbReference type="InterPro" id="IPR006103">
    <property type="entry name" value="Glyco_hydro_2_cat"/>
</dbReference>
<dbReference type="PANTHER" id="PTHR46323:SF2">
    <property type="entry name" value="BETA-GALACTOSIDASE"/>
    <property type="match status" value="1"/>
</dbReference>
<dbReference type="GO" id="GO:0030246">
    <property type="term" value="F:carbohydrate binding"/>
    <property type="evidence" value="ECO:0007669"/>
    <property type="project" value="InterPro"/>
</dbReference>
<dbReference type="InterPro" id="IPR008979">
    <property type="entry name" value="Galactose-bd-like_sf"/>
</dbReference>
<dbReference type="PANTHER" id="PTHR46323">
    <property type="entry name" value="BETA-GALACTOSIDASE"/>
    <property type="match status" value="1"/>
</dbReference>
<dbReference type="Pfam" id="PF02929">
    <property type="entry name" value="Bgal_small_N"/>
    <property type="match status" value="1"/>
</dbReference>
<dbReference type="InterPro" id="IPR004199">
    <property type="entry name" value="B-gal_small/dom_5"/>
</dbReference>
<dbReference type="Gene3D" id="2.60.40.10">
    <property type="entry name" value="Immunoglobulins"/>
    <property type="match status" value="2"/>
</dbReference>
<evidence type="ECO:0000256" key="9">
    <source>
        <dbReference type="SAM" id="SignalP"/>
    </source>
</evidence>
<sequence precursor="true">MLRFVASLGLAIVSVSLHASQPDWENENVFERDKLPARVASYSYASADDALSQDRGRSRMVSLNGTWKFHYVDNADQRPLDFYATDFQGGDWASIAVPANWELQGFGQPIYTNITYPFTPGILNPDLKFDWKGPMPPLPPRIYRDNPVGSYFRDFEVPGEWSGHSVVLHFGGVSSAFYVWVNGQRVGYSQGSRLAAEFDITEHLAPGRNRLAVQVFRWSDGSYLEDQDMWRLSGIHRDVMLLAQPAVSLSDIDARATLDDQYQDGTLKIRPRIWLKDPDADLDGWKLRASLYDAQTKDVVADGMEIPVGAIVNERWAPRDVNEFGLLATDIPDVKKWTAETPNLYQLLLEVVGPGGDVAEVRTQKVGFRTIEFDDQNQLLVNGQVVKIMGVNRHDHNPRFGKALRREDYLRDVMLMKQFNFNAVRTSHYPNDPYFYDLCDQHGIYVMDEANIECHHLGSYIPQQTSWTMPILSRISRMVQRDKNHPCVISWSMGNESGCGPAFAAAAGWIKDFDPSRFIHYEGAQGDPTDPDHQPGAGYKSQTFPSMANPNDPPYVDVISRMYPQYEQVKNMADDPRLDRPIIYCEYLHAMGNSVGTLGDYWDVIRSKPNLIGGYIWDMIDQGLEKTDAESGQSYFAYGGDYGDVPNDGNFCLNGVFASDRTPKPHAYECKYVFQPVAFELIDMDSGKFRLVNRLAFTNLKRYEFRWQIQRDGVVVSSGRLDTLDVEPGADQVVHVNLERDQWDASSEYWVRFSAHETSARAWCDPGFEVAYEQILLQDAAAMTDQTVADNGTLDTIELQDRIQIFGDRLRAAVSKKTGYLTTLIIDGNQVLRQPLRPNFRRALTDNDRRFRRLEQNSRVWWQLDENLQVKSCRLAEPDDGAGEDAGAGGVAVEVTYGTKQPIKLAMVYRFYPGGRVRVEMDLDADPKLPELIRFGAAMGIPPEYQQTEYFGQGPWEAYPDRQRSAKVGRYQLPTDEMSYRYTMPQESGNRMGVRWVEFGAADKAPVLRMDADQTFNFSVSAFARDDVDAAKHTYELKPQGFYTLNIDHSQTGLGGMRARPLAQQTMPSGNYQFRFEITSPTIQE</sequence>
<dbReference type="GO" id="GO:0005990">
    <property type="term" value="P:lactose catabolic process"/>
    <property type="evidence" value="ECO:0007669"/>
    <property type="project" value="TreeGrafter"/>
</dbReference>
<dbReference type="SUPFAM" id="SSF74650">
    <property type="entry name" value="Galactose mutarotase-like"/>
    <property type="match status" value="1"/>
</dbReference>
<evidence type="ECO:0000256" key="7">
    <source>
        <dbReference type="RuleBase" id="RU361154"/>
    </source>
</evidence>
<evidence type="ECO:0000256" key="4">
    <source>
        <dbReference type="ARBA" id="ARBA00022801"/>
    </source>
</evidence>
<dbReference type="Gene3D" id="3.20.20.80">
    <property type="entry name" value="Glycosidases"/>
    <property type="match status" value="1"/>
</dbReference>
<evidence type="ECO:0000256" key="5">
    <source>
        <dbReference type="ARBA" id="ARBA00023295"/>
    </source>
</evidence>
<dbReference type="InterPro" id="IPR032312">
    <property type="entry name" value="LacZ_4"/>
</dbReference>
<dbReference type="InterPro" id="IPR050347">
    <property type="entry name" value="Bact_Beta-galactosidase"/>
</dbReference>
<gene>
    <name evidence="11" type="primary">lacZ_5</name>
    <name evidence="11" type="ORF">V7x_41870</name>
</gene>
<dbReference type="InterPro" id="IPR006104">
    <property type="entry name" value="Glyco_hydro_2_N"/>
</dbReference>
<dbReference type="Pfam" id="PF02837">
    <property type="entry name" value="Glyco_hydro_2_N"/>
    <property type="match status" value="1"/>
</dbReference>
<feature type="region of interest" description="Disordered" evidence="8">
    <location>
        <begin position="522"/>
        <end position="546"/>
    </location>
</feature>
<dbReference type="InterPro" id="IPR023232">
    <property type="entry name" value="Glyco_hydro_2_AS"/>
</dbReference>
<comment type="catalytic activity">
    <reaction evidence="1 7">
        <text>Hydrolysis of terminal non-reducing beta-D-galactose residues in beta-D-galactosides.</text>
        <dbReference type="EC" id="3.2.1.23"/>
    </reaction>
</comment>
<dbReference type="InterPro" id="IPR011013">
    <property type="entry name" value="Gal_mutarotase_sf_dom"/>
</dbReference>
<dbReference type="GO" id="GO:0009341">
    <property type="term" value="C:beta-galactosidase complex"/>
    <property type="evidence" value="ECO:0007669"/>
    <property type="project" value="InterPro"/>
</dbReference>
<dbReference type="SUPFAM" id="SSF49303">
    <property type="entry name" value="beta-Galactosidase/glucuronidase domain"/>
    <property type="match status" value="2"/>
</dbReference>
<dbReference type="SUPFAM" id="SSF51445">
    <property type="entry name" value="(Trans)glycosidases"/>
    <property type="match status" value="1"/>
</dbReference>
<keyword evidence="4 7" id="KW-0378">Hydrolase</keyword>
<evidence type="ECO:0000256" key="6">
    <source>
        <dbReference type="ARBA" id="ARBA00032230"/>
    </source>
</evidence>
<reference evidence="11 12" key="1">
    <citation type="submission" date="2019-02" db="EMBL/GenBank/DDBJ databases">
        <title>Deep-cultivation of Planctomycetes and their phenomic and genomic characterization uncovers novel biology.</title>
        <authorList>
            <person name="Wiegand S."/>
            <person name="Jogler M."/>
            <person name="Boedeker C."/>
            <person name="Pinto D."/>
            <person name="Vollmers J."/>
            <person name="Rivas-Marin E."/>
            <person name="Kohn T."/>
            <person name="Peeters S.H."/>
            <person name="Heuer A."/>
            <person name="Rast P."/>
            <person name="Oberbeckmann S."/>
            <person name="Bunk B."/>
            <person name="Jeske O."/>
            <person name="Meyerdierks A."/>
            <person name="Storesund J.E."/>
            <person name="Kallscheuer N."/>
            <person name="Luecker S."/>
            <person name="Lage O.M."/>
            <person name="Pohl T."/>
            <person name="Merkel B.J."/>
            <person name="Hornburger P."/>
            <person name="Mueller R.-W."/>
            <person name="Bruemmer F."/>
            <person name="Labrenz M."/>
            <person name="Spormann A.M."/>
            <person name="Op Den Camp H."/>
            <person name="Overmann J."/>
            <person name="Amann R."/>
            <person name="Jetten M.S.M."/>
            <person name="Mascher T."/>
            <person name="Medema M.H."/>
            <person name="Devos D.P."/>
            <person name="Kaster A.-K."/>
            <person name="Ovreas L."/>
            <person name="Rohde M."/>
            <person name="Galperin M.Y."/>
            <person name="Jogler C."/>
        </authorList>
    </citation>
    <scope>NUCLEOTIDE SEQUENCE [LARGE SCALE GENOMIC DNA]</scope>
    <source>
        <strain evidence="11 12">V7</strain>
    </source>
</reference>
<dbReference type="PRINTS" id="PR00132">
    <property type="entry name" value="GLHYDRLASE2"/>
</dbReference>
<evidence type="ECO:0000313" key="11">
    <source>
        <dbReference type="EMBL" id="TWU62452.1"/>
    </source>
</evidence>
<proteinExistence type="inferred from homology"/>
<dbReference type="InterPro" id="IPR017853">
    <property type="entry name" value="GH"/>
</dbReference>
<dbReference type="Pfam" id="PF02836">
    <property type="entry name" value="Glyco_hydro_2_C"/>
    <property type="match status" value="1"/>
</dbReference>
<dbReference type="InterPro" id="IPR006102">
    <property type="entry name" value="Ig-like_GH2"/>
</dbReference>
<dbReference type="Gene3D" id="2.70.98.10">
    <property type="match status" value="1"/>
</dbReference>
<dbReference type="Proteomes" id="UP000316476">
    <property type="component" value="Unassembled WGS sequence"/>
</dbReference>
<feature type="chain" id="PRO_5022872874" description="Beta-galactosidase" evidence="9">
    <location>
        <begin position="20"/>
        <end position="1085"/>
    </location>
</feature>
<comment type="similarity">
    <text evidence="2 7">Belongs to the glycosyl hydrolase 2 family.</text>
</comment>
<dbReference type="Pfam" id="PF16353">
    <property type="entry name" value="LacZ_4"/>
    <property type="match status" value="1"/>
</dbReference>
<name>A0A5C6FMR8_9PLAN</name>
<dbReference type="PROSITE" id="PS00719">
    <property type="entry name" value="GLYCOSYL_HYDROL_F2_1"/>
    <property type="match status" value="1"/>
</dbReference>
<dbReference type="Gene3D" id="2.60.120.260">
    <property type="entry name" value="Galactose-binding domain-like"/>
    <property type="match status" value="1"/>
</dbReference>
<evidence type="ECO:0000259" key="10">
    <source>
        <dbReference type="SMART" id="SM01038"/>
    </source>
</evidence>
<dbReference type="OrthoDB" id="9762066at2"/>
<accession>A0A5C6FMR8</accession>
<keyword evidence="9" id="KW-0732">Signal</keyword>
<dbReference type="InterPro" id="IPR006101">
    <property type="entry name" value="Glyco_hydro_2"/>
</dbReference>
<dbReference type="InterPro" id="IPR013783">
    <property type="entry name" value="Ig-like_fold"/>
</dbReference>
<evidence type="ECO:0000313" key="12">
    <source>
        <dbReference type="Proteomes" id="UP000316476"/>
    </source>
</evidence>
<dbReference type="InterPro" id="IPR023230">
    <property type="entry name" value="Glyco_hydro_2_CS"/>
</dbReference>
<protein>
    <recommendedName>
        <fullName evidence="3 7">Beta-galactosidase</fullName>
        <ecNumber evidence="3 7">3.2.1.23</ecNumber>
    </recommendedName>
    <alternativeName>
        <fullName evidence="6 7">Lactase</fullName>
    </alternativeName>
</protein>
<evidence type="ECO:0000256" key="3">
    <source>
        <dbReference type="ARBA" id="ARBA00012756"/>
    </source>
</evidence>
<comment type="caution">
    <text evidence="11">The sequence shown here is derived from an EMBL/GenBank/DDBJ whole genome shotgun (WGS) entry which is preliminary data.</text>
</comment>
<evidence type="ECO:0000256" key="8">
    <source>
        <dbReference type="SAM" id="MobiDB-lite"/>
    </source>
</evidence>
<feature type="domain" description="Beta galactosidase small chain/" evidence="10">
    <location>
        <begin position="804"/>
        <end position="1079"/>
    </location>
</feature>